<evidence type="ECO:0000256" key="2">
    <source>
        <dbReference type="ARBA" id="ARBA00003532"/>
    </source>
</evidence>
<feature type="domain" description="4Fe-4S ferredoxin-type" evidence="9">
    <location>
        <begin position="216"/>
        <end position="243"/>
    </location>
</feature>
<dbReference type="Proteomes" id="UP000284277">
    <property type="component" value="Unassembled WGS sequence"/>
</dbReference>
<dbReference type="EMBL" id="MCIA01000001">
    <property type="protein sequence ID" value="RKD35032.1"/>
    <property type="molecule type" value="Genomic_DNA"/>
</dbReference>
<feature type="domain" description="4Fe-4S ferredoxin-type" evidence="9">
    <location>
        <begin position="187"/>
        <end position="215"/>
    </location>
</feature>
<dbReference type="GO" id="GO:0046872">
    <property type="term" value="F:metal ion binding"/>
    <property type="evidence" value="ECO:0007669"/>
    <property type="project" value="UniProtKB-KW"/>
</dbReference>
<keyword evidence="4" id="KW-0004">4Fe-4S</keyword>
<proteinExistence type="predicted"/>
<comment type="function">
    <text evidence="2">Ferredoxins are iron-sulfur proteins that transfer electrons in a wide variety of metabolic reactions.</text>
</comment>
<dbReference type="OrthoDB" id="9813995at2"/>
<protein>
    <recommendedName>
        <fullName evidence="3">Ferredoxin</fullName>
    </recommendedName>
</protein>
<evidence type="ECO:0000313" key="11">
    <source>
        <dbReference type="Proteomes" id="UP000284277"/>
    </source>
</evidence>
<dbReference type="NCBIfam" id="NF038196">
    <property type="entry name" value="ferrodoxin_EFR1"/>
    <property type="match status" value="1"/>
</dbReference>
<dbReference type="Gene3D" id="3.30.70.20">
    <property type="match status" value="1"/>
</dbReference>
<gene>
    <name evidence="10" type="ORF">BET01_01385</name>
</gene>
<dbReference type="PROSITE" id="PS00198">
    <property type="entry name" value="4FE4S_FER_1"/>
    <property type="match status" value="2"/>
</dbReference>
<reference evidence="10 11" key="1">
    <citation type="submission" date="2016-08" db="EMBL/GenBank/DDBJ databases">
        <title>A new outlook on sporulation: Clostridium algidixylanolyticum.</title>
        <authorList>
            <person name="Poppleton D.I."/>
            <person name="Gribaldo S."/>
        </authorList>
    </citation>
    <scope>NUCLEOTIDE SEQUENCE [LARGE SCALE GENOMIC DNA]</scope>
    <source>
        <strain evidence="10 11">SPL73</strain>
    </source>
</reference>
<keyword evidence="5" id="KW-0479">Metal-binding</keyword>
<dbReference type="PROSITE" id="PS51379">
    <property type="entry name" value="4FE4S_FER_2"/>
    <property type="match status" value="2"/>
</dbReference>
<evidence type="ECO:0000259" key="9">
    <source>
        <dbReference type="PROSITE" id="PS51379"/>
    </source>
</evidence>
<comment type="cofactor">
    <cofactor evidence="1">
        <name>[4Fe-4S] cluster</name>
        <dbReference type="ChEBI" id="CHEBI:49883"/>
    </cofactor>
</comment>
<organism evidence="10 11">
    <name type="scientific">Lacrimispora algidixylanolytica</name>
    <dbReference type="NCBI Taxonomy" id="94868"/>
    <lineage>
        <taxon>Bacteria</taxon>
        <taxon>Bacillati</taxon>
        <taxon>Bacillota</taxon>
        <taxon>Clostridia</taxon>
        <taxon>Lachnospirales</taxon>
        <taxon>Lachnospiraceae</taxon>
        <taxon>Lacrimispora</taxon>
    </lineage>
</organism>
<keyword evidence="7" id="KW-0411">Iron-sulfur</keyword>
<evidence type="ECO:0000256" key="4">
    <source>
        <dbReference type="ARBA" id="ARBA00022485"/>
    </source>
</evidence>
<dbReference type="GO" id="GO:0051539">
    <property type="term" value="F:4 iron, 4 sulfur cluster binding"/>
    <property type="evidence" value="ECO:0007669"/>
    <property type="project" value="UniProtKB-KW"/>
</dbReference>
<evidence type="ECO:0000313" key="10">
    <source>
        <dbReference type="EMBL" id="RKD35032.1"/>
    </source>
</evidence>
<dbReference type="InterPro" id="IPR017896">
    <property type="entry name" value="4Fe4S_Fe-S-bd"/>
</dbReference>
<comment type="caution">
    <text evidence="10">The sequence shown here is derived from an EMBL/GenBank/DDBJ whole genome shotgun (WGS) entry which is preliminary data.</text>
</comment>
<evidence type="ECO:0000256" key="3">
    <source>
        <dbReference type="ARBA" id="ARBA00013529"/>
    </source>
</evidence>
<dbReference type="AlphaFoldDB" id="A0A419TC70"/>
<dbReference type="RefSeq" id="WP_158584961.1">
    <property type="nucleotide sequence ID" value="NZ_MCIA01000001.1"/>
</dbReference>
<dbReference type="InterPro" id="IPR029039">
    <property type="entry name" value="Flavoprotein-like_sf"/>
</dbReference>
<dbReference type="Gene3D" id="3.40.50.360">
    <property type="match status" value="1"/>
</dbReference>
<evidence type="ECO:0000256" key="8">
    <source>
        <dbReference type="SAM" id="Coils"/>
    </source>
</evidence>
<dbReference type="SUPFAM" id="SSF54862">
    <property type="entry name" value="4Fe-4S ferredoxins"/>
    <property type="match status" value="1"/>
</dbReference>
<dbReference type="PANTHER" id="PTHR24960">
    <property type="entry name" value="PHOTOSYSTEM I IRON-SULFUR CENTER-RELATED"/>
    <property type="match status" value="1"/>
</dbReference>
<evidence type="ECO:0000256" key="6">
    <source>
        <dbReference type="ARBA" id="ARBA00023004"/>
    </source>
</evidence>
<evidence type="ECO:0000256" key="1">
    <source>
        <dbReference type="ARBA" id="ARBA00001966"/>
    </source>
</evidence>
<dbReference type="PANTHER" id="PTHR24960:SF79">
    <property type="entry name" value="PHOTOSYSTEM I IRON-SULFUR CENTER"/>
    <property type="match status" value="1"/>
</dbReference>
<dbReference type="InterPro" id="IPR047964">
    <property type="entry name" value="EFR1-like"/>
</dbReference>
<name>A0A419TC70_9FIRM</name>
<keyword evidence="8" id="KW-0175">Coiled coil</keyword>
<dbReference type="InterPro" id="IPR017900">
    <property type="entry name" value="4Fe4S_Fe_S_CS"/>
</dbReference>
<evidence type="ECO:0000256" key="7">
    <source>
        <dbReference type="ARBA" id="ARBA00023014"/>
    </source>
</evidence>
<keyword evidence="11" id="KW-1185">Reference proteome</keyword>
<keyword evidence="6" id="KW-0408">Iron</keyword>
<sequence length="255" mass="29469">MIFYFSGTGNSLWVAKKLAELQDDRILSIPELMKEKRGPFSFTLKQGEMLGFVFPVYAWAPPKIVSEFINNLVITNMDEHYTYSVCTCGDHVGLTMNVLSANLQKSNIKLNSGFSVFMPNNYVIDYDLDSKELEHKKLEQAKQRVEDINHHLSNKTEDIFDCYSGSFPWFRTYMFNPYFNGFCLGTKKFQVKSNCISCGLCERICPTKNIHLKNKYPTWGKDCTKCMACLHRCPVRAIQYGDKTEKRGQYYNPNV</sequence>
<evidence type="ECO:0000256" key="5">
    <source>
        <dbReference type="ARBA" id="ARBA00022723"/>
    </source>
</evidence>
<dbReference type="InterPro" id="IPR050157">
    <property type="entry name" value="PSI_iron-sulfur_center"/>
</dbReference>
<dbReference type="SUPFAM" id="SSF52218">
    <property type="entry name" value="Flavoproteins"/>
    <property type="match status" value="1"/>
</dbReference>
<feature type="coiled-coil region" evidence="8">
    <location>
        <begin position="128"/>
        <end position="158"/>
    </location>
</feature>
<accession>A0A419TC70</accession>
<dbReference type="Pfam" id="PF13187">
    <property type="entry name" value="Fer4_9"/>
    <property type="match status" value="1"/>
</dbReference>